<feature type="signal peptide" evidence="5">
    <location>
        <begin position="1"/>
        <end position="19"/>
    </location>
</feature>
<protein>
    <submittedName>
        <fullName evidence="6">Metal ABC transporter solute-binding protein, Zn/Mn family</fullName>
    </submittedName>
</protein>
<evidence type="ECO:0000256" key="5">
    <source>
        <dbReference type="SAM" id="SignalP"/>
    </source>
</evidence>
<dbReference type="PRINTS" id="PR00691">
    <property type="entry name" value="ADHESINB"/>
</dbReference>
<keyword evidence="2 5" id="KW-0732">Signal</keyword>
<feature type="chain" id="PRO_5046437475" evidence="5">
    <location>
        <begin position="20"/>
        <end position="314"/>
    </location>
</feature>
<dbReference type="PANTHER" id="PTHR42953:SF8">
    <property type="entry name" value="ZINT DOMAIN-CONTAINING PROTEIN"/>
    <property type="match status" value="1"/>
</dbReference>
<keyword evidence="1 3" id="KW-0813">Transport</keyword>
<dbReference type="PROSITE" id="PS51257">
    <property type="entry name" value="PROKAR_LIPOPROTEIN"/>
    <property type="match status" value="1"/>
</dbReference>
<evidence type="ECO:0000256" key="4">
    <source>
        <dbReference type="SAM" id="Coils"/>
    </source>
</evidence>
<dbReference type="SUPFAM" id="SSF53807">
    <property type="entry name" value="Helical backbone' metal receptor"/>
    <property type="match status" value="1"/>
</dbReference>
<dbReference type="Gene3D" id="3.40.50.1980">
    <property type="entry name" value="Nitrogenase molybdenum iron protein domain"/>
    <property type="match status" value="2"/>
</dbReference>
<dbReference type="InterPro" id="IPR050492">
    <property type="entry name" value="Bact_metal-bind_prot9"/>
</dbReference>
<evidence type="ECO:0000256" key="3">
    <source>
        <dbReference type="RuleBase" id="RU003512"/>
    </source>
</evidence>
<dbReference type="EMBL" id="JBHLUU010000009">
    <property type="protein sequence ID" value="MFC0473956.1"/>
    <property type="molecule type" value="Genomic_DNA"/>
</dbReference>
<dbReference type="InterPro" id="IPR006129">
    <property type="entry name" value="AdhesinB"/>
</dbReference>
<dbReference type="Pfam" id="PF01297">
    <property type="entry name" value="ZnuA"/>
    <property type="match status" value="1"/>
</dbReference>
<evidence type="ECO:0000313" key="6">
    <source>
        <dbReference type="EMBL" id="MFC0473956.1"/>
    </source>
</evidence>
<evidence type="ECO:0000256" key="1">
    <source>
        <dbReference type="ARBA" id="ARBA00022448"/>
    </source>
</evidence>
<gene>
    <name evidence="6" type="ORF">ACFFHF_01325</name>
</gene>
<proteinExistence type="inferred from homology"/>
<dbReference type="Proteomes" id="UP001589738">
    <property type="component" value="Unassembled WGS sequence"/>
</dbReference>
<comment type="caution">
    <text evidence="6">The sequence shown here is derived from an EMBL/GenBank/DDBJ whole genome shotgun (WGS) entry which is preliminary data.</text>
</comment>
<reference evidence="6 7" key="1">
    <citation type="submission" date="2024-09" db="EMBL/GenBank/DDBJ databases">
        <authorList>
            <person name="Sun Q."/>
            <person name="Mori K."/>
        </authorList>
    </citation>
    <scope>NUCLEOTIDE SEQUENCE [LARGE SCALE GENOMIC DNA]</scope>
    <source>
        <strain evidence="6 7">CGMCC 1.9126</strain>
    </source>
</reference>
<organism evidence="6 7">
    <name type="scientific">Robertmurraya beringensis</name>
    <dbReference type="NCBI Taxonomy" id="641660"/>
    <lineage>
        <taxon>Bacteria</taxon>
        <taxon>Bacillati</taxon>
        <taxon>Bacillota</taxon>
        <taxon>Bacilli</taxon>
        <taxon>Bacillales</taxon>
        <taxon>Bacillaceae</taxon>
        <taxon>Robertmurraya</taxon>
    </lineage>
</organism>
<sequence length="314" mass="35536">MFRKNTVFILMLLIATVLAGCQGETTETSQENDKLSIYTTVYPLQYFTERIGGDLVSVNSIYPNGADEHSFEPSQKDMIDLADSDLFFYIGLGLEGFVSKAEQALKNENVTLVATAEHITFEEHAEDEHAHEEEDGHNHGDVDPHVWLDPIYSISLAEEIKEQLLEKLPNNKEQIEENFAALEKELQQLNEDFTEVTSTAKHKEFLVSHAAFGYWSERYGLEQISVSGLASTNEATQKELETIIAEAEEHDLHYIFFEQNVSSKLTEIVQKEIGAEPLTLHNLSTLTDADVKDERTYFTIMKDNLEALQTALNK</sequence>
<keyword evidence="7" id="KW-1185">Reference proteome</keyword>
<name>A0ABV6KQ66_9BACI</name>
<feature type="coiled-coil region" evidence="4">
    <location>
        <begin position="165"/>
        <end position="199"/>
    </location>
</feature>
<accession>A0ABV6KQ66</accession>
<dbReference type="RefSeq" id="WP_377057453.1">
    <property type="nucleotide sequence ID" value="NZ_JBHLUU010000009.1"/>
</dbReference>
<dbReference type="InterPro" id="IPR006128">
    <property type="entry name" value="Lipoprotein_PsaA-like"/>
</dbReference>
<evidence type="ECO:0000256" key="2">
    <source>
        <dbReference type="ARBA" id="ARBA00022729"/>
    </source>
</evidence>
<keyword evidence="4" id="KW-0175">Coiled coil</keyword>
<dbReference type="InterPro" id="IPR006127">
    <property type="entry name" value="ZnuA-like"/>
</dbReference>
<evidence type="ECO:0000313" key="7">
    <source>
        <dbReference type="Proteomes" id="UP001589738"/>
    </source>
</evidence>
<dbReference type="PRINTS" id="PR00690">
    <property type="entry name" value="ADHESNFAMILY"/>
</dbReference>
<dbReference type="PANTHER" id="PTHR42953">
    <property type="entry name" value="HIGH-AFFINITY ZINC UPTAKE SYSTEM PROTEIN ZNUA-RELATED"/>
    <property type="match status" value="1"/>
</dbReference>
<comment type="similarity">
    <text evidence="3">Belongs to the bacterial solute-binding protein 9 family.</text>
</comment>